<dbReference type="InterPro" id="IPR006073">
    <property type="entry name" value="GTP-bd"/>
</dbReference>
<name>A0A1F7GKQ3_9BACT</name>
<dbReference type="CDD" id="cd01900">
    <property type="entry name" value="YchF"/>
    <property type="match status" value="1"/>
</dbReference>
<dbReference type="PANTHER" id="PTHR23305">
    <property type="entry name" value="OBG GTPASE FAMILY"/>
    <property type="match status" value="1"/>
</dbReference>
<dbReference type="NCBIfam" id="TIGR00092">
    <property type="entry name" value="redox-regulated ATPase YchF"/>
    <property type="match status" value="1"/>
</dbReference>
<dbReference type="InterPro" id="IPR023192">
    <property type="entry name" value="TGS-like_dom_sf"/>
</dbReference>
<evidence type="ECO:0000313" key="7">
    <source>
        <dbReference type="EMBL" id="OGK19374.1"/>
    </source>
</evidence>
<dbReference type="Gene3D" id="3.40.50.300">
    <property type="entry name" value="P-loop containing nucleotide triphosphate hydrolases"/>
    <property type="match status" value="1"/>
</dbReference>
<dbReference type="PRINTS" id="PR00326">
    <property type="entry name" value="GTP1OBG"/>
</dbReference>
<dbReference type="GO" id="GO:0016887">
    <property type="term" value="F:ATP hydrolysis activity"/>
    <property type="evidence" value="ECO:0007669"/>
    <property type="project" value="UniProtKB-UniRule"/>
</dbReference>
<keyword evidence="2 5" id="KW-0547">Nucleotide-binding</keyword>
<dbReference type="AlphaFoldDB" id="A0A1F7GKQ3"/>
<comment type="caution">
    <text evidence="7">The sequence shown here is derived from an EMBL/GenBank/DDBJ whole genome shotgun (WGS) entry which is preliminary data.</text>
</comment>
<evidence type="ECO:0000313" key="8">
    <source>
        <dbReference type="Proteomes" id="UP000176850"/>
    </source>
</evidence>
<dbReference type="SUPFAM" id="SSF52540">
    <property type="entry name" value="P-loop containing nucleoside triphosphate hydrolases"/>
    <property type="match status" value="1"/>
</dbReference>
<dbReference type="GO" id="GO:0005737">
    <property type="term" value="C:cytoplasm"/>
    <property type="evidence" value="ECO:0007669"/>
    <property type="project" value="TreeGrafter"/>
</dbReference>
<dbReference type="GO" id="GO:0043023">
    <property type="term" value="F:ribosomal large subunit binding"/>
    <property type="evidence" value="ECO:0007669"/>
    <property type="project" value="UniProtKB-UniRule"/>
</dbReference>
<sequence>MKLSVGIIGLPNVGKSTLFNALLKKQVAYAANYPFATIEPNVGVVEVPDSRLGALAKVIGNNPPIVPAVVEFYDIAGLVAGASKGEGLGNKFLSHIREVAAIVHVVRIFEDSNITHVSEKIDPASDIATINTELILADLSTLEKYKEPKGNASKEDVATFDVVKKLRVALDTGTAARDVELDEKEQEAIKQLNLLTMKPVLFVFNTSEEQLENPSSIELPKGTEESMYFCAKLENEIVELSLDEQKEYLNQYGLEETGLNRLIQKTYELLGLISFLTAGEKEVRAWTIHKGDTAVIASGEIHTDFMKNFIKAEIAPFDAFVQLGGWLGVREKGKAILAGKDYIMKDGDVVEFKIGV</sequence>
<dbReference type="GO" id="GO:0005524">
    <property type="term" value="F:ATP binding"/>
    <property type="evidence" value="ECO:0007669"/>
    <property type="project" value="UniProtKB-UniRule"/>
</dbReference>
<reference evidence="7 8" key="1">
    <citation type="journal article" date="2016" name="Nat. Commun.">
        <title>Thousands of microbial genomes shed light on interconnected biogeochemical processes in an aquifer system.</title>
        <authorList>
            <person name="Anantharaman K."/>
            <person name="Brown C.T."/>
            <person name="Hug L.A."/>
            <person name="Sharon I."/>
            <person name="Castelle C.J."/>
            <person name="Probst A.J."/>
            <person name="Thomas B.C."/>
            <person name="Singh A."/>
            <person name="Wilkins M.J."/>
            <person name="Karaoz U."/>
            <person name="Brodie E.L."/>
            <person name="Williams K.H."/>
            <person name="Hubbard S.S."/>
            <person name="Banfield J.F."/>
        </authorList>
    </citation>
    <scope>NUCLEOTIDE SEQUENCE [LARGE SCALE GENOMIC DNA]</scope>
</reference>
<comment type="function">
    <text evidence="5">ATPase that binds to both the 70S ribosome and the 50S ribosomal subunit in a nucleotide-independent manner.</text>
</comment>
<dbReference type="Pfam" id="PF01926">
    <property type="entry name" value="MMR_HSR1"/>
    <property type="match status" value="1"/>
</dbReference>
<evidence type="ECO:0000259" key="6">
    <source>
        <dbReference type="PROSITE" id="PS51710"/>
    </source>
</evidence>
<evidence type="ECO:0000256" key="2">
    <source>
        <dbReference type="ARBA" id="ARBA00022741"/>
    </source>
</evidence>
<dbReference type="FunFam" id="1.10.150.300:FF:000001">
    <property type="entry name" value="Ribosome-binding ATPase YchF"/>
    <property type="match status" value="1"/>
</dbReference>
<keyword evidence="3 5" id="KW-0067">ATP-binding</keyword>
<dbReference type="GO" id="GO:0005525">
    <property type="term" value="F:GTP binding"/>
    <property type="evidence" value="ECO:0007669"/>
    <property type="project" value="InterPro"/>
</dbReference>
<comment type="similarity">
    <text evidence="5">Belongs to the TRAFAC class OBG-HflX-like GTPase superfamily. OBG GTPase family. YchF/OLA1 subfamily.</text>
</comment>
<feature type="domain" description="OBG-type G" evidence="6">
    <location>
        <begin position="3"/>
        <end position="249"/>
    </location>
</feature>
<dbReference type="InterPro" id="IPR027417">
    <property type="entry name" value="P-loop_NTPase"/>
</dbReference>
<accession>A0A1F7GKQ3</accession>
<dbReference type="FunFam" id="3.10.20.30:FF:000001">
    <property type="entry name" value="Ribosome-binding ATPase YchF"/>
    <property type="match status" value="1"/>
</dbReference>
<gene>
    <name evidence="5" type="primary">ychF</name>
    <name evidence="7" type="ORF">A2799_02550</name>
</gene>
<dbReference type="PANTHER" id="PTHR23305:SF18">
    <property type="entry name" value="OBG-TYPE G DOMAIN-CONTAINING PROTEIN"/>
    <property type="match status" value="1"/>
</dbReference>
<dbReference type="Gene3D" id="1.10.150.300">
    <property type="entry name" value="TGS-like domain"/>
    <property type="match status" value="1"/>
</dbReference>
<dbReference type="InterPro" id="IPR012675">
    <property type="entry name" value="Beta-grasp_dom_sf"/>
</dbReference>
<dbReference type="Pfam" id="PF06071">
    <property type="entry name" value="YchF-GTPase_C"/>
    <property type="match status" value="1"/>
</dbReference>
<dbReference type="Proteomes" id="UP000176850">
    <property type="component" value="Unassembled WGS sequence"/>
</dbReference>
<keyword evidence="4" id="KW-0460">Magnesium</keyword>
<dbReference type="InterPro" id="IPR041706">
    <property type="entry name" value="YchF_N"/>
</dbReference>
<dbReference type="Gene3D" id="3.10.20.30">
    <property type="match status" value="1"/>
</dbReference>
<proteinExistence type="inferred from homology"/>
<evidence type="ECO:0000256" key="4">
    <source>
        <dbReference type="ARBA" id="ARBA00022842"/>
    </source>
</evidence>
<keyword evidence="1" id="KW-0479">Metal-binding</keyword>
<dbReference type="SUPFAM" id="SSF81271">
    <property type="entry name" value="TGS-like"/>
    <property type="match status" value="1"/>
</dbReference>
<organism evidence="7 8">
    <name type="scientific">Candidatus Roizmanbacteria bacterium RIFCSPHIGHO2_01_FULL_39_24</name>
    <dbReference type="NCBI Taxonomy" id="1802032"/>
    <lineage>
        <taxon>Bacteria</taxon>
        <taxon>Candidatus Roizmaniibacteriota</taxon>
    </lineage>
</organism>
<dbReference type="PROSITE" id="PS51710">
    <property type="entry name" value="G_OBG"/>
    <property type="match status" value="1"/>
</dbReference>
<dbReference type="GO" id="GO:0046872">
    <property type="term" value="F:metal ion binding"/>
    <property type="evidence" value="ECO:0007669"/>
    <property type="project" value="UniProtKB-KW"/>
</dbReference>
<evidence type="ECO:0000256" key="5">
    <source>
        <dbReference type="HAMAP-Rule" id="MF_00944"/>
    </source>
</evidence>
<dbReference type="HAMAP" id="MF_00944">
    <property type="entry name" value="YchF_OLA1_ATPase"/>
    <property type="match status" value="1"/>
</dbReference>
<evidence type="ECO:0000256" key="1">
    <source>
        <dbReference type="ARBA" id="ARBA00022723"/>
    </source>
</evidence>
<evidence type="ECO:0000256" key="3">
    <source>
        <dbReference type="ARBA" id="ARBA00022840"/>
    </source>
</evidence>
<dbReference type="PIRSF" id="PIRSF006641">
    <property type="entry name" value="CHP00092"/>
    <property type="match status" value="1"/>
</dbReference>
<dbReference type="InterPro" id="IPR013029">
    <property type="entry name" value="YchF_C"/>
</dbReference>
<dbReference type="InterPro" id="IPR031167">
    <property type="entry name" value="G_OBG"/>
</dbReference>
<dbReference type="EMBL" id="MFZH01000012">
    <property type="protein sequence ID" value="OGK19374.1"/>
    <property type="molecule type" value="Genomic_DNA"/>
</dbReference>
<dbReference type="InterPro" id="IPR012676">
    <property type="entry name" value="TGS-like"/>
</dbReference>
<protein>
    <recommendedName>
        <fullName evidence="5">Ribosome-binding ATPase YchF</fullName>
    </recommendedName>
</protein>
<feature type="binding site" evidence="5">
    <location>
        <begin position="12"/>
        <end position="17"/>
    </location>
    <ligand>
        <name>ATP</name>
        <dbReference type="ChEBI" id="CHEBI:30616"/>
    </ligand>
</feature>
<dbReference type="InterPro" id="IPR004396">
    <property type="entry name" value="ATPase_YchF/OLA1"/>
</dbReference>